<dbReference type="EMBL" id="JBHEZZ010000007">
    <property type="protein sequence ID" value="MFC1402618.1"/>
    <property type="molecule type" value="Genomic_DNA"/>
</dbReference>
<evidence type="ECO:0000313" key="2">
    <source>
        <dbReference type="Proteomes" id="UP001592528"/>
    </source>
</evidence>
<gene>
    <name evidence="1" type="ORF">ACEZDJ_15125</name>
</gene>
<sequence>MIPVQIRRFGSSSAPRPQGFRQLRVARRHVDLLRVSSALCPGTSPDC</sequence>
<keyword evidence="2" id="KW-1185">Reference proteome</keyword>
<name>A0ABV6UMF9_9ACTN</name>
<comment type="caution">
    <text evidence="1">The sequence shown here is derived from an EMBL/GenBank/DDBJ whole genome shotgun (WGS) entry which is preliminary data.</text>
</comment>
<dbReference type="InterPro" id="IPR049979">
    <property type="entry name" value="Cys_resp_CS_actino"/>
</dbReference>
<protein>
    <submittedName>
        <fullName evidence="1">Leader peptide</fullName>
    </submittedName>
</protein>
<dbReference type="NCBIfam" id="NF042934">
    <property type="entry name" value="cis_reg_atten"/>
    <property type="match status" value="1"/>
</dbReference>
<reference evidence="1 2" key="1">
    <citation type="submission" date="2024-09" db="EMBL/GenBank/DDBJ databases">
        <authorList>
            <person name="Lee S.D."/>
        </authorList>
    </citation>
    <scope>NUCLEOTIDE SEQUENCE [LARGE SCALE GENOMIC DNA]</scope>
    <source>
        <strain evidence="1 2">N1-5</strain>
    </source>
</reference>
<dbReference type="RefSeq" id="WP_380522645.1">
    <property type="nucleotide sequence ID" value="NZ_JBHEZZ010000007.1"/>
</dbReference>
<proteinExistence type="predicted"/>
<evidence type="ECO:0000313" key="1">
    <source>
        <dbReference type="EMBL" id="MFC1402618.1"/>
    </source>
</evidence>
<dbReference type="Proteomes" id="UP001592528">
    <property type="component" value="Unassembled WGS sequence"/>
</dbReference>
<accession>A0ABV6UMF9</accession>
<organism evidence="1 2">
    <name type="scientific">Streptacidiphilus cavernicola</name>
    <dbReference type="NCBI Taxonomy" id="3342716"/>
    <lineage>
        <taxon>Bacteria</taxon>
        <taxon>Bacillati</taxon>
        <taxon>Actinomycetota</taxon>
        <taxon>Actinomycetes</taxon>
        <taxon>Kitasatosporales</taxon>
        <taxon>Streptomycetaceae</taxon>
        <taxon>Streptacidiphilus</taxon>
    </lineage>
</organism>